<sequence>MADKSAEYQRTTKRALGKDVYPAIGSKPVSEVTPGDVLAICDRIKKRGAPKMPAAAGQYTIEADAANGTTRQQPVNIIAGSVSNLNFGFRTFGNTNGRGRAPSASITNGETT</sequence>
<reference evidence="2 3" key="1">
    <citation type="submission" date="2020-12" db="EMBL/GenBank/DDBJ databases">
        <title>FDA dAtabase for Regulatory Grade micrObial Sequences (FDA-ARGOS): Supporting development and validation of Infectious Disease Dx tests.</title>
        <authorList>
            <person name="Nelson B."/>
            <person name="Plummer A."/>
            <person name="Tallon L."/>
            <person name="Sadzewicz L."/>
            <person name="Zhao X."/>
            <person name="Boylan J."/>
            <person name="Ott S."/>
            <person name="Bowen H."/>
            <person name="Vavikolanu K."/>
            <person name="Mehta A."/>
            <person name="Aluvathingal J."/>
            <person name="Nadendla S."/>
            <person name="Myers T."/>
            <person name="Yan Y."/>
            <person name="Sichtig H."/>
        </authorList>
    </citation>
    <scope>NUCLEOTIDE SEQUENCE [LARGE SCALE GENOMIC DNA]</scope>
    <source>
        <strain evidence="2 3">FDAARGOS_899</strain>
    </source>
</reference>
<evidence type="ECO:0000313" key="3">
    <source>
        <dbReference type="Proteomes" id="UP000594943"/>
    </source>
</evidence>
<accession>A0A7U4P710</accession>
<dbReference type="SUPFAM" id="SSF56349">
    <property type="entry name" value="DNA breaking-rejoining enzymes"/>
    <property type="match status" value="1"/>
</dbReference>
<evidence type="ECO:0000259" key="1">
    <source>
        <dbReference type="Pfam" id="PF22022"/>
    </source>
</evidence>
<dbReference type="AlphaFoldDB" id="A0A7U4P710"/>
<protein>
    <submittedName>
        <fullName evidence="2">Integrase</fullName>
    </submittedName>
</protein>
<dbReference type="InterPro" id="IPR053876">
    <property type="entry name" value="Phage_int_M"/>
</dbReference>
<dbReference type="InterPro" id="IPR011010">
    <property type="entry name" value="DNA_brk_join_enz"/>
</dbReference>
<dbReference type="Pfam" id="PF22022">
    <property type="entry name" value="Phage_int_M"/>
    <property type="match status" value="1"/>
</dbReference>
<dbReference type="EMBL" id="CP065686">
    <property type="protein sequence ID" value="QPS43896.1"/>
    <property type="molecule type" value="Genomic_DNA"/>
</dbReference>
<dbReference type="Gene3D" id="1.10.150.130">
    <property type="match status" value="1"/>
</dbReference>
<dbReference type="GO" id="GO:0003677">
    <property type="term" value="F:DNA binding"/>
    <property type="evidence" value="ECO:0007669"/>
    <property type="project" value="InterPro"/>
</dbReference>
<gene>
    <name evidence="2" type="ORF">I6G56_01950</name>
</gene>
<dbReference type="KEGG" id="bhg:I6G56_01950"/>
<dbReference type="Proteomes" id="UP000594943">
    <property type="component" value="Chromosome 1"/>
</dbReference>
<name>A0A7U4P710_9BURK</name>
<organism evidence="2 3">
    <name type="scientific">Burkholderia humptydooensis</name>
    <dbReference type="NCBI Taxonomy" id="430531"/>
    <lineage>
        <taxon>Bacteria</taxon>
        <taxon>Pseudomonadati</taxon>
        <taxon>Pseudomonadota</taxon>
        <taxon>Betaproteobacteria</taxon>
        <taxon>Burkholderiales</taxon>
        <taxon>Burkholderiaceae</taxon>
        <taxon>Burkholderia</taxon>
        <taxon>pseudomallei group</taxon>
    </lineage>
</organism>
<proteinExistence type="predicted"/>
<feature type="domain" description="Phage integrase central" evidence="1">
    <location>
        <begin position="4"/>
        <end position="53"/>
    </location>
</feature>
<accession>A0A7T2U1C7</accession>
<evidence type="ECO:0000313" key="2">
    <source>
        <dbReference type="EMBL" id="QPS43896.1"/>
    </source>
</evidence>
<dbReference type="InterPro" id="IPR010998">
    <property type="entry name" value="Integrase_recombinase_N"/>
</dbReference>